<organism evidence="1 2">
    <name type="scientific">Providencia rettgeri</name>
    <dbReference type="NCBI Taxonomy" id="587"/>
    <lineage>
        <taxon>Bacteria</taxon>
        <taxon>Pseudomonadati</taxon>
        <taxon>Pseudomonadota</taxon>
        <taxon>Gammaproteobacteria</taxon>
        <taxon>Enterobacterales</taxon>
        <taxon>Morganellaceae</taxon>
        <taxon>Providencia</taxon>
    </lineage>
</organism>
<comment type="caution">
    <text evidence="1">The sequence shown here is derived from an EMBL/GenBank/DDBJ whole genome shotgun (WGS) entry which is preliminary data.</text>
</comment>
<protein>
    <submittedName>
        <fullName evidence="1">Uncharacterized protein</fullName>
    </submittedName>
</protein>
<gene>
    <name evidence="1" type="ORF">CHI95_15010</name>
</gene>
<evidence type="ECO:0000313" key="1">
    <source>
        <dbReference type="EMBL" id="OZS73819.1"/>
    </source>
</evidence>
<dbReference type="AlphaFoldDB" id="A0A264VR82"/>
<sequence>MALFLGQGEAMKLVLFLLILFIFLPIAFKFPNIIKSLFIGVFNFAIYFIKHLPEILNSKNQKK</sequence>
<name>A0A264VR82_PRORE</name>
<reference evidence="1 2" key="1">
    <citation type="submission" date="2017-07" db="EMBL/GenBank/DDBJ databases">
        <title>blaIMP-27 on transferable plasmids in Proteus mirabilis and Providencia rettgeri.</title>
        <authorList>
            <person name="Potter R."/>
        </authorList>
    </citation>
    <scope>NUCLEOTIDE SEQUENCE [LARGE SCALE GENOMIC DNA]</scope>
    <source>
        <strain evidence="1 2">PR1</strain>
    </source>
</reference>
<accession>A0A264VR82</accession>
<evidence type="ECO:0000313" key="2">
    <source>
        <dbReference type="Proteomes" id="UP000216001"/>
    </source>
</evidence>
<dbReference type="Proteomes" id="UP000216001">
    <property type="component" value="Unassembled WGS sequence"/>
</dbReference>
<proteinExistence type="predicted"/>
<dbReference type="EMBL" id="NOWC01000018">
    <property type="protein sequence ID" value="OZS73819.1"/>
    <property type="molecule type" value="Genomic_DNA"/>
</dbReference>